<protein>
    <submittedName>
        <fullName evidence="1">Thioesterase-like protein</fullName>
    </submittedName>
</protein>
<dbReference type="RefSeq" id="WP_161314668.1">
    <property type="nucleotide sequence ID" value="NZ_WTUW01000001.1"/>
</dbReference>
<gene>
    <name evidence="1" type="ORF">GQE98_05775</name>
</gene>
<dbReference type="AlphaFoldDB" id="A0A6L8W6K6"/>
<dbReference type="EMBL" id="WTUW01000001">
    <property type="protein sequence ID" value="MZR30143.1"/>
    <property type="molecule type" value="Genomic_DNA"/>
</dbReference>
<comment type="caution">
    <text evidence="1">The sequence shown here is derived from an EMBL/GenBank/DDBJ whole genome shotgun (WGS) entry which is preliminary data.</text>
</comment>
<dbReference type="Gene3D" id="3.10.129.10">
    <property type="entry name" value="Hotdog Thioesterase"/>
    <property type="match status" value="1"/>
</dbReference>
<reference evidence="1 2" key="1">
    <citation type="submission" date="2019-12" db="EMBL/GenBank/DDBJ databases">
        <title>Snethiella sp. nov. sp. isolated from sea sand.</title>
        <authorList>
            <person name="Kim J."/>
            <person name="Jeong S.E."/>
            <person name="Jung H.S."/>
            <person name="Jeon C.O."/>
        </authorList>
    </citation>
    <scope>NUCLEOTIDE SEQUENCE [LARGE SCALE GENOMIC DNA]</scope>
    <source>
        <strain evidence="1 2">DP05</strain>
    </source>
</reference>
<proteinExistence type="predicted"/>
<dbReference type="CDD" id="cd00586">
    <property type="entry name" value="4HBT"/>
    <property type="match status" value="1"/>
</dbReference>
<accession>A0A6L8W6K6</accession>
<name>A0A6L8W6K6_9PROT</name>
<dbReference type="InterPro" id="IPR029069">
    <property type="entry name" value="HotDog_dom_sf"/>
</dbReference>
<evidence type="ECO:0000313" key="1">
    <source>
        <dbReference type="EMBL" id="MZR30143.1"/>
    </source>
</evidence>
<keyword evidence="2" id="KW-1185">Reference proteome</keyword>
<dbReference type="Proteomes" id="UP000476030">
    <property type="component" value="Unassembled WGS sequence"/>
</dbReference>
<sequence>MTMNISTMPMIHEQTVLPEWIDHNKHMNVAYYVLVFDLSLDAFLDEIGLTRKYRESANCTVYVLETHVTYIQEVHEGDPLEIYVRVLDCDEKRMHLFLEMRHRDKGFLAATSEQMIMHLSTEDGPKAAPMPEFLQSCLQGHKDQFADAPLPSQAGAVIGIRRKSQ</sequence>
<dbReference type="Pfam" id="PF13279">
    <property type="entry name" value="4HBT_2"/>
    <property type="match status" value="1"/>
</dbReference>
<organism evidence="1 2">
    <name type="scientific">Sneathiella litorea</name>
    <dbReference type="NCBI Taxonomy" id="2606216"/>
    <lineage>
        <taxon>Bacteria</taxon>
        <taxon>Pseudomonadati</taxon>
        <taxon>Pseudomonadota</taxon>
        <taxon>Alphaproteobacteria</taxon>
        <taxon>Sneathiellales</taxon>
        <taxon>Sneathiellaceae</taxon>
        <taxon>Sneathiella</taxon>
    </lineage>
</organism>
<evidence type="ECO:0000313" key="2">
    <source>
        <dbReference type="Proteomes" id="UP000476030"/>
    </source>
</evidence>
<dbReference type="SUPFAM" id="SSF54637">
    <property type="entry name" value="Thioesterase/thiol ester dehydrase-isomerase"/>
    <property type="match status" value="1"/>
</dbReference>